<evidence type="ECO:0000313" key="2">
    <source>
        <dbReference type="Proteomes" id="UP000824120"/>
    </source>
</evidence>
<accession>A0A9J5XS56</accession>
<proteinExistence type="predicted"/>
<evidence type="ECO:0000313" key="1">
    <source>
        <dbReference type="EMBL" id="KAG5590383.1"/>
    </source>
</evidence>
<comment type="caution">
    <text evidence="1">The sequence shown here is derived from an EMBL/GenBank/DDBJ whole genome shotgun (WGS) entry which is preliminary data.</text>
</comment>
<name>A0A9J5XS56_SOLCO</name>
<keyword evidence="2" id="KW-1185">Reference proteome</keyword>
<protein>
    <submittedName>
        <fullName evidence="1">Uncharacterized protein</fullName>
    </submittedName>
</protein>
<sequence>MYITPLQTQVINHPLNVPPNKPSVAGPVNTIPEFDEYGTFSPHMIEVWKKKFNRFQVNKNFHPEVYTMAGFKLAIFKMSTLSLQADQTLGSSLQNHLNDRYTHMECKRD</sequence>
<dbReference type="Proteomes" id="UP000824120">
    <property type="component" value="Chromosome 8"/>
</dbReference>
<reference evidence="1 2" key="1">
    <citation type="submission" date="2020-09" db="EMBL/GenBank/DDBJ databases">
        <title>De no assembly of potato wild relative species, Solanum commersonii.</title>
        <authorList>
            <person name="Cho K."/>
        </authorList>
    </citation>
    <scope>NUCLEOTIDE SEQUENCE [LARGE SCALE GENOMIC DNA]</scope>
    <source>
        <strain evidence="1">LZ3.2</strain>
        <tissue evidence="1">Leaf</tissue>
    </source>
</reference>
<dbReference type="EMBL" id="JACXVP010000008">
    <property type="protein sequence ID" value="KAG5590383.1"/>
    <property type="molecule type" value="Genomic_DNA"/>
</dbReference>
<dbReference type="AlphaFoldDB" id="A0A9J5XS56"/>
<gene>
    <name evidence="1" type="ORF">H5410_040897</name>
</gene>
<organism evidence="1 2">
    <name type="scientific">Solanum commersonii</name>
    <name type="common">Commerson's wild potato</name>
    <name type="synonym">Commerson's nightshade</name>
    <dbReference type="NCBI Taxonomy" id="4109"/>
    <lineage>
        <taxon>Eukaryota</taxon>
        <taxon>Viridiplantae</taxon>
        <taxon>Streptophyta</taxon>
        <taxon>Embryophyta</taxon>
        <taxon>Tracheophyta</taxon>
        <taxon>Spermatophyta</taxon>
        <taxon>Magnoliopsida</taxon>
        <taxon>eudicotyledons</taxon>
        <taxon>Gunneridae</taxon>
        <taxon>Pentapetalae</taxon>
        <taxon>asterids</taxon>
        <taxon>lamiids</taxon>
        <taxon>Solanales</taxon>
        <taxon>Solanaceae</taxon>
        <taxon>Solanoideae</taxon>
        <taxon>Solaneae</taxon>
        <taxon>Solanum</taxon>
    </lineage>
</organism>